<dbReference type="Gene3D" id="1.10.287.470">
    <property type="entry name" value="Helix hairpin bin"/>
    <property type="match status" value="1"/>
</dbReference>
<dbReference type="PANTHER" id="PTHR30469:SF37">
    <property type="entry name" value="RAGD PROTEIN"/>
    <property type="match status" value="1"/>
</dbReference>
<dbReference type="Pfam" id="PF25954">
    <property type="entry name" value="Beta-barrel_RND_2"/>
    <property type="match status" value="1"/>
</dbReference>
<evidence type="ECO:0000313" key="11">
    <source>
        <dbReference type="Proteomes" id="UP000319557"/>
    </source>
</evidence>
<keyword evidence="5" id="KW-1133">Transmembrane helix</keyword>
<evidence type="ECO:0000259" key="9">
    <source>
        <dbReference type="Pfam" id="PF25967"/>
    </source>
</evidence>
<organism evidence="10 11">
    <name type="scientific">Rosistilla ulvae</name>
    <dbReference type="NCBI Taxonomy" id="1930277"/>
    <lineage>
        <taxon>Bacteria</taxon>
        <taxon>Pseudomonadati</taxon>
        <taxon>Planctomycetota</taxon>
        <taxon>Planctomycetia</taxon>
        <taxon>Pirellulales</taxon>
        <taxon>Pirellulaceae</taxon>
        <taxon>Rosistilla</taxon>
    </lineage>
</organism>
<dbReference type="EMBL" id="CP036261">
    <property type="protein sequence ID" value="QDS86363.1"/>
    <property type="molecule type" value="Genomic_DNA"/>
</dbReference>
<feature type="domain" description="Multidrug resistance protein MdtA-like C-terminal permuted SH3" evidence="9">
    <location>
        <begin position="344"/>
        <end position="398"/>
    </location>
</feature>
<dbReference type="NCBIfam" id="TIGR01730">
    <property type="entry name" value="RND_mfp"/>
    <property type="match status" value="1"/>
</dbReference>
<dbReference type="Proteomes" id="UP000319557">
    <property type="component" value="Chromosome"/>
</dbReference>
<evidence type="ECO:0000256" key="3">
    <source>
        <dbReference type="ARBA" id="ARBA00022448"/>
    </source>
</evidence>
<accession>A0A517LUS2</accession>
<evidence type="ECO:0000313" key="10">
    <source>
        <dbReference type="EMBL" id="QDS86363.1"/>
    </source>
</evidence>
<dbReference type="InterPro" id="IPR006143">
    <property type="entry name" value="RND_pump_MFP"/>
</dbReference>
<dbReference type="Gene3D" id="2.40.50.100">
    <property type="match status" value="1"/>
</dbReference>
<dbReference type="InterPro" id="IPR058792">
    <property type="entry name" value="Beta-barrel_RND_2"/>
</dbReference>
<dbReference type="GO" id="GO:0015562">
    <property type="term" value="F:efflux transmembrane transporter activity"/>
    <property type="evidence" value="ECO:0007669"/>
    <property type="project" value="TreeGrafter"/>
</dbReference>
<dbReference type="RefSeq" id="WP_145342088.1">
    <property type="nucleotide sequence ID" value="NZ_CP036261.1"/>
</dbReference>
<reference evidence="10 11" key="1">
    <citation type="submission" date="2019-02" db="EMBL/GenBank/DDBJ databases">
        <title>Deep-cultivation of Planctomycetes and their phenomic and genomic characterization uncovers novel biology.</title>
        <authorList>
            <person name="Wiegand S."/>
            <person name="Jogler M."/>
            <person name="Boedeker C."/>
            <person name="Pinto D."/>
            <person name="Vollmers J."/>
            <person name="Rivas-Marin E."/>
            <person name="Kohn T."/>
            <person name="Peeters S.H."/>
            <person name="Heuer A."/>
            <person name="Rast P."/>
            <person name="Oberbeckmann S."/>
            <person name="Bunk B."/>
            <person name="Jeske O."/>
            <person name="Meyerdierks A."/>
            <person name="Storesund J.E."/>
            <person name="Kallscheuer N."/>
            <person name="Luecker S."/>
            <person name="Lage O.M."/>
            <person name="Pohl T."/>
            <person name="Merkel B.J."/>
            <person name="Hornburger P."/>
            <person name="Mueller R.-W."/>
            <person name="Bruemmer F."/>
            <person name="Labrenz M."/>
            <person name="Spormann A.M."/>
            <person name="Op den Camp H."/>
            <person name="Overmann J."/>
            <person name="Amann R."/>
            <person name="Jetten M.S.M."/>
            <person name="Mascher T."/>
            <person name="Medema M.H."/>
            <person name="Devos D.P."/>
            <person name="Kaster A.-K."/>
            <person name="Ovreas L."/>
            <person name="Rohde M."/>
            <person name="Galperin M.Y."/>
            <person name="Jogler C."/>
        </authorList>
    </citation>
    <scope>NUCLEOTIDE SEQUENCE [LARGE SCALE GENOMIC DNA]</scope>
    <source>
        <strain evidence="10 11">EC9</strain>
    </source>
</reference>
<name>A0A517LUS2_9BACT</name>
<dbReference type="Pfam" id="PF25876">
    <property type="entry name" value="HH_MFP_RND"/>
    <property type="match status" value="1"/>
</dbReference>
<keyword evidence="11" id="KW-1185">Reference proteome</keyword>
<feature type="domain" description="CusB-like beta-barrel" evidence="8">
    <location>
        <begin position="265"/>
        <end position="334"/>
    </location>
</feature>
<proteinExistence type="inferred from homology"/>
<comment type="subcellular location">
    <subcellularLocation>
        <location evidence="1">Cell envelope</location>
    </subcellularLocation>
</comment>
<keyword evidence="5" id="KW-0472">Membrane</keyword>
<dbReference type="Pfam" id="PF25967">
    <property type="entry name" value="RND-MFP_C"/>
    <property type="match status" value="1"/>
</dbReference>
<dbReference type="OrthoDB" id="9806939at2"/>
<feature type="transmembrane region" description="Helical" evidence="5">
    <location>
        <begin position="30"/>
        <end position="50"/>
    </location>
</feature>
<evidence type="ECO:0000259" key="7">
    <source>
        <dbReference type="Pfam" id="PF25917"/>
    </source>
</evidence>
<feature type="domain" description="Multidrug resistance protein MdtA-like alpha-helical hairpin" evidence="6">
    <location>
        <begin position="146"/>
        <end position="206"/>
    </location>
</feature>
<dbReference type="SUPFAM" id="SSF111369">
    <property type="entry name" value="HlyD-like secretion proteins"/>
    <property type="match status" value="1"/>
</dbReference>
<evidence type="ECO:0000256" key="2">
    <source>
        <dbReference type="ARBA" id="ARBA00009477"/>
    </source>
</evidence>
<protein>
    <submittedName>
        <fullName evidence="10">Multidrug resistance protein MdtA</fullName>
    </submittedName>
</protein>
<evidence type="ECO:0000256" key="4">
    <source>
        <dbReference type="SAM" id="Coils"/>
    </source>
</evidence>
<feature type="domain" description="Multidrug resistance protein MdtA-like barrel-sandwich hybrid" evidence="7">
    <location>
        <begin position="101"/>
        <end position="247"/>
    </location>
</feature>
<evidence type="ECO:0000259" key="8">
    <source>
        <dbReference type="Pfam" id="PF25954"/>
    </source>
</evidence>
<dbReference type="InterPro" id="IPR058624">
    <property type="entry name" value="MdtA-like_HH"/>
</dbReference>
<feature type="coiled-coil region" evidence="4">
    <location>
        <begin position="138"/>
        <end position="189"/>
    </location>
</feature>
<evidence type="ECO:0000256" key="5">
    <source>
        <dbReference type="SAM" id="Phobius"/>
    </source>
</evidence>
<dbReference type="PANTHER" id="PTHR30469">
    <property type="entry name" value="MULTIDRUG RESISTANCE PROTEIN MDTA"/>
    <property type="match status" value="1"/>
</dbReference>
<evidence type="ECO:0000259" key="6">
    <source>
        <dbReference type="Pfam" id="PF25876"/>
    </source>
</evidence>
<dbReference type="Pfam" id="PF25917">
    <property type="entry name" value="BSH_RND"/>
    <property type="match status" value="1"/>
</dbReference>
<keyword evidence="4" id="KW-0175">Coiled coil</keyword>
<dbReference type="InterPro" id="IPR058625">
    <property type="entry name" value="MdtA-like_BSH"/>
</dbReference>
<dbReference type="Gene3D" id="2.40.420.20">
    <property type="match status" value="1"/>
</dbReference>
<dbReference type="AlphaFoldDB" id="A0A517LUS2"/>
<gene>
    <name evidence="10" type="primary">mdtA_1</name>
    <name evidence="10" type="ORF">EC9_05240</name>
</gene>
<sequence length="418" mass="45825">MNEHTLTIDADTIDDIGDPAPVPNVPAWKLAFLILALTGMIVAAFFVGWLPKTHRQQTLVETVQRQKAMLPIVEIVLPKPALETVEVTFPGEIEALEETVIYARTSGYLKRWHVDIGDTVQQGQLLAEIDTPEVDQQLQQALANVEQLKARREVAETKLELTRYTLTRLDELLQSQAASRQEYDESQAEFAVAEHQVKVADADIAAGMAELQRIKELQSFAKVYAPFAGTIVERSIDLGQLVTSGSGQAQSLFRLVSTDRVRGVVHVPQIYAFNIEPGEQAQLLVREMADRTFVGAVARTARSLDLQTRTMRIEIEFDNSDGQLLPGAYVQVRLPVRRPNPPMLIPASALIFNASGSQIATVNAENLVELRAVDVDADYGNVLGIATGIESTDRIVVNPGERLVDGMSVTIAEPDAAG</sequence>
<dbReference type="GO" id="GO:1990281">
    <property type="term" value="C:efflux pump complex"/>
    <property type="evidence" value="ECO:0007669"/>
    <property type="project" value="TreeGrafter"/>
</dbReference>
<comment type="similarity">
    <text evidence="2">Belongs to the membrane fusion protein (MFP) (TC 8.A.1) family.</text>
</comment>
<dbReference type="InterPro" id="IPR058627">
    <property type="entry name" value="MdtA-like_C"/>
</dbReference>
<keyword evidence="3" id="KW-0813">Transport</keyword>
<evidence type="ECO:0000256" key="1">
    <source>
        <dbReference type="ARBA" id="ARBA00004196"/>
    </source>
</evidence>
<dbReference type="KEGG" id="ruv:EC9_05240"/>
<keyword evidence="5" id="KW-0812">Transmembrane</keyword>
<dbReference type="Gene3D" id="2.40.30.170">
    <property type="match status" value="1"/>
</dbReference>